<protein>
    <submittedName>
        <fullName evidence="1">Uncharacterized protein</fullName>
    </submittedName>
</protein>
<dbReference type="RefSeq" id="XP_047768928.1">
    <property type="nucleotide sequence ID" value="XM_047913017.1"/>
</dbReference>
<dbReference type="KEGG" id="ffu:CLAFUR5_13869"/>
<evidence type="ECO:0000313" key="2">
    <source>
        <dbReference type="Proteomes" id="UP000756132"/>
    </source>
</evidence>
<dbReference type="Gene3D" id="3.40.50.300">
    <property type="entry name" value="P-loop containing nucleotide triphosphate hydrolases"/>
    <property type="match status" value="1"/>
</dbReference>
<dbReference type="GeneID" id="71993747"/>
<sequence>MELDHTQEQKIRGYLDSFRDWTAIGAADSRAIKDRNSIPPLIRGGAVECDPFIGQLESINLTVYGRRLRVDLELASGMRAEHNKKQWIDVALRYLERCEACALVYSVADRDSFDNLQELVERYSVARGPDKGGENFSWWHRRLICR</sequence>
<proteinExistence type="predicted"/>
<evidence type="ECO:0000313" key="1">
    <source>
        <dbReference type="EMBL" id="UJO24562.1"/>
    </source>
</evidence>
<dbReference type="InterPro" id="IPR027417">
    <property type="entry name" value="P-loop_NTPase"/>
</dbReference>
<gene>
    <name evidence="1" type="ORF">CLAFUR5_13869</name>
</gene>
<dbReference type="EMBL" id="CP090174">
    <property type="protein sequence ID" value="UJO24562.1"/>
    <property type="molecule type" value="Genomic_DNA"/>
</dbReference>
<dbReference type="Proteomes" id="UP000756132">
    <property type="component" value="Chromosome 12"/>
</dbReference>
<organism evidence="1 2">
    <name type="scientific">Passalora fulva</name>
    <name type="common">Tomato leaf mold</name>
    <name type="synonym">Cladosporium fulvum</name>
    <dbReference type="NCBI Taxonomy" id="5499"/>
    <lineage>
        <taxon>Eukaryota</taxon>
        <taxon>Fungi</taxon>
        <taxon>Dikarya</taxon>
        <taxon>Ascomycota</taxon>
        <taxon>Pezizomycotina</taxon>
        <taxon>Dothideomycetes</taxon>
        <taxon>Dothideomycetidae</taxon>
        <taxon>Mycosphaerellales</taxon>
        <taxon>Mycosphaerellaceae</taxon>
        <taxon>Fulvia</taxon>
    </lineage>
</organism>
<accession>A0A9Q8PLF8</accession>
<dbReference type="AlphaFoldDB" id="A0A9Q8PLF8"/>
<name>A0A9Q8PLF8_PASFU</name>
<dbReference type="OrthoDB" id="10581111at2759"/>
<keyword evidence="2" id="KW-1185">Reference proteome</keyword>
<reference evidence="1" key="1">
    <citation type="submission" date="2021-12" db="EMBL/GenBank/DDBJ databases">
        <authorList>
            <person name="Zaccaron A."/>
            <person name="Stergiopoulos I."/>
        </authorList>
    </citation>
    <scope>NUCLEOTIDE SEQUENCE</scope>
    <source>
        <strain evidence="1">Race5_Kim</strain>
    </source>
</reference>
<reference evidence="1" key="2">
    <citation type="journal article" date="2022" name="Microb. Genom.">
        <title>A chromosome-scale genome assembly of the tomato pathogen Cladosporium fulvum reveals a compartmentalized genome architecture and the presence of a dispensable chromosome.</title>
        <authorList>
            <person name="Zaccaron A.Z."/>
            <person name="Chen L.H."/>
            <person name="Samaras A."/>
            <person name="Stergiopoulos I."/>
        </authorList>
    </citation>
    <scope>NUCLEOTIDE SEQUENCE</scope>
    <source>
        <strain evidence="1">Race5_Kim</strain>
    </source>
</reference>